<feature type="transmembrane region" description="Helical" evidence="9">
    <location>
        <begin position="299"/>
        <end position="322"/>
    </location>
</feature>
<keyword evidence="4" id="KW-0297">G-protein coupled receptor</keyword>
<dbReference type="Gene3D" id="1.20.1070.10">
    <property type="entry name" value="Rhodopsin 7-helix transmembrane proteins"/>
    <property type="match status" value="1"/>
</dbReference>
<comment type="subcellular location">
    <subcellularLocation>
        <location evidence="1">Membrane</location>
        <topology evidence="1">Multi-pass membrane protein</topology>
    </subcellularLocation>
</comment>
<protein>
    <submittedName>
        <fullName evidence="12">Growth hormone secretagogue receptor type 1-like</fullName>
    </submittedName>
</protein>
<name>A0A8B7XVX6_ACAPL</name>
<feature type="domain" description="G-protein coupled receptors family 1 profile" evidence="10">
    <location>
        <begin position="45"/>
        <end position="319"/>
    </location>
</feature>
<dbReference type="Pfam" id="PF00001">
    <property type="entry name" value="7tm_1"/>
    <property type="match status" value="1"/>
</dbReference>
<dbReference type="Proteomes" id="UP000694845">
    <property type="component" value="Unplaced"/>
</dbReference>
<feature type="compositionally biased region" description="Polar residues" evidence="8">
    <location>
        <begin position="349"/>
        <end position="368"/>
    </location>
</feature>
<dbReference type="PRINTS" id="PR00237">
    <property type="entry name" value="GPCRRHODOPSN"/>
</dbReference>
<dbReference type="PANTHER" id="PTHR24243:SF208">
    <property type="entry name" value="PYROKININ-1 RECEPTOR"/>
    <property type="match status" value="1"/>
</dbReference>
<dbReference type="OMA" id="MLYRVPK"/>
<feature type="transmembrane region" description="Helical" evidence="9">
    <location>
        <begin position="107"/>
        <end position="129"/>
    </location>
</feature>
<sequence length="368" mass="41198">MEMSCDTVWNYTLEPSLALEDIYSTFDTVAITILMPLLLFFGILGNLAFLLMLYRVPRMRSLTNFYLANLAASDIAFLLFAISKRIHDYRIGSVNFSPAHNGVLSCFIQYLVVDLSYFASLFVISLVSVEKFYAICRPMRHRVISRWDRTIKLTVCSWIVSLGFATTVIPSYCSIGYVCIIWPGGGEYDHLPGRFAYCAPAADWAVPYANALQTAPFFIALVLNTTAYTLIVKQLTQRVNRPHGPQAVVPFPDQAIKLRDQVAKMLVVKGTAFFLLLAPFEIVSILLSVNALSYSQRMVALQICRLFSYLNSAINPLIFGMVSSKYRHAYREAFLPARGNRVGLEPTPAHSQDNRSATHQIPASQSSS</sequence>
<evidence type="ECO:0000256" key="5">
    <source>
        <dbReference type="ARBA" id="ARBA00023136"/>
    </source>
</evidence>
<keyword evidence="6" id="KW-0675">Receptor</keyword>
<keyword evidence="7" id="KW-0807">Transducer</keyword>
<evidence type="ECO:0000256" key="9">
    <source>
        <dbReference type="SAM" id="Phobius"/>
    </source>
</evidence>
<feature type="transmembrane region" description="Helical" evidence="9">
    <location>
        <begin position="266"/>
        <end position="287"/>
    </location>
</feature>
<evidence type="ECO:0000256" key="8">
    <source>
        <dbReference type="SAM" id="MobiDB-lite"/>
    </source>
</evidence>
<dbReference type="GO" id="GO:0005886">
    <property type="term" value="C:plasma membrane"/>
    <property type="evidence" value="ECO:0007669"/>
    <property type="project" value="TreeGrafter"/>
</dbReference>
<feature type="region of interest" description="Disordered" evidence="8">
    <location>
        <begin position="344"/>
        <end position="368"/>
    </location>
</feature>
<keyword evidence="5 9" id="KW-0472">Membrane</keyword>
<keyword evidence="11" id="KW-1185">Reference proteome</keyword>
<accession>A0A8B7XVX6</accession>
<evidence type="ECO:0000313" key="11">
    <source>
        <dbReference type="Proteomes" id="UP000694845"/>
    </source>
</evidence>
<feature type="transmembrane region" description="Helical" evidence="9">
    <location>
        <begin position="150"/>
        <end position="183"/>
    </location>
</feature>
<keyword evidence="2 9" id="KW-0812">Transmembrane</keyword>
<dbReference type="CDD" id="cd00637">
    <property type="entry name" value="7tm_classA_rhodopsin-like"/>
    <property type="match status" value="1"/>
</dbReference>
<dbReference type="AlphaFoldDB" id="A0A8B7XVX6"/>
<keyword evidence="3 9" id="KW-1133">Transmembrane helix</keyword>
<dbReference type="GO" id="GO:0004930">
    <property type="term" value="F:G protein-coupled receptor activity"/>
    <property type="evidence" value="ECO:0007669"/>
    <property type="project" value="UniProtKB-KW"/>
</dbReference>
<dbReference type="PROSITE" id="PS50262">
    <property type="entry name" value="G_PROTEIN_RECEP_F1_2"/>
    <property type="match status" value="1"/>
</dbReference>
<feature type="transmembrane region" description="Helical" evidence="9">
    <location>
        <begin position="29"/>
        <end position="54"/>
    </location>
</feature>
<gene>
    <name evidence="12" type="primary">LOC110976228</name>
</gene>
<evidence type="ECO:0000256" key="2">
    <source>
        <dbReference type="ARBA" id="ARBA00022692"/>
    </source>
</evidence>
<feature type="transmembrane region" description="Helical" evidence="9">
    <location>
        <begin position="214"/>
        <end position="232"/>
    </location>
</feature>
<dbReference type="GeneID" id="110976228"/>
<evidence type="ECO:0000313" key="12">
    <source>
        <dbReference type="RefSeq" id="XP_022085018.1"/>
    </source>
</evidence>
<dbReference type="KEGG" id="aplc:110976228"/>
<dbReference type="InterPro" id="IPR000276">
    <property type="entry name" value="GPCR_Rhodpsn"/>
</dbReference>
<evidence type="ECO:0000259" key="10">
    <source>
        <dbReference type="PROSITE" id="PS50262"/>
    </source>
</evidence>
<proteinExistence type="predicted"/>
<dbReference type="OrthoDB" id="5950040at2759"/>
<evidence type="ECO:0000256" key="7">
    <source>
        <dbReference type="ARBA" id="ARBA00023224"/>
    </source>
</evidence>
<evidence type="ECO:0000256" key="1">
    <source>
        <dbReference type="ARBA" id="ARBA00004141"/>
    </source>
</evidence>
<evidence type="ECO:0000256" key="4">
    <source>
        <dbReference type="ARBA" id="ARBA00023040"/>
    </source>
</evidence>
<dbReference type="SUPFAM" id="SSF81321">
    <property type="entry name" value="Family A G protein-coupled receptor-like"/>
    <property type="match status" value="1"/>
</dbReference>
<feature type="transmembrane region" description="Helical" evidence="9">
    <location>
        <begin position="66"/>
        <end position="87"/>
    </location>
</feature>
<evidence type="ECO:0000256" key="3">
    <source>
        <dbReference type="ARBA" id="ARBA00022989"/>
    </source>
</evidence>
<dbReference type="InterPro" id="IPR017452">
    <property type="entry name" value="GPCR_Rhodpsn_7TM"/>
</dbReference>
<reference evidence="12" key="1">
    <citation type="submission" date="2025-08" db="UniProtKB">
        <authorList>
            <consortium name="RefSeq"/>
        </authorList>
    </citation>
    <scope>IDENTIFICATION</scope>
</reference>
<dbReference type="RefSeq" id="XP_022085018.1">
    <property type="nucleotide sequence ID" value="XM_022229326.1"/>
</dbReference>
<organism evidence="11 12">
    <name type="scientific">Acanthaster planci</name>
    <name type="common">Crown-of-thorns starfish</name>
    <dbReference type="NCBI Taxonomy" id="133434"/>
    <lineage>
        <taxon>Eukaryota</taxon>
        <taxon>Metazoa</taxon>
        <taxon>Echinodermata</taxon>
        <taxon>Eleutherozoa</taxon>
        <taxon>Asterozoa</taxon>
        <taxon>Asteroidea</taxon>
        <taxon>Valvatacea</taxon>
        <taxon>Valvatida</taxon>
        <taxon>Acanthasteridae</taxon>
        <taxon>Acanthaster</taxon>
    </lineage>
</organism>
<dbReference type="PANTHER" id="PTHR24243">
    <property type="entry name" value="G-PROTEIN COUPLED RECEPTOR"/>
    <property type="match status" value="1"/>
</dbReference>
<evidence type="ECO:0000256" key="6">
    <source>
        <dbReference type="ARBA" id="ARBA00023170"/>
    </source>
</evidence>